<name>A0ABW7Q2H7_9MICO</name>
<dbReference type="GO" id="GO:0016787">
    <property type="term" value="F:hydrolase activity"/>
    <property type="evidence" value="ECO:0007669"/>
    <property type="project" value="UniProtKB-KW"/>
</dbReference>
<sequence length="805" mass="87716">MTVSNFNDGWRVGPNVSVFTEITGGATSAIEVTLPHDAMLALPRHAGAASGPSSGYFEGGAVSYRKEFDAPAEWADRVVELEFQGVYRDAMVYLNGILVGQRPNGYSPFRVRLDAALRHGETNRLRVDARAHRDSRWYSGLGIYRDVILHDLPVTHIVPDGIRVTTPDVDADRAVVEIAVEVANAGRSASTRELRARIVDASGIEVAAGETPVTTRPGETATARLRLYVRAPELWSVPSPVLYRATVELSDDDDVQDESIVPFGIRTLQLDPQHGLRINGVVTKLRGACIHHDNGVLGAVSVPEAEERRIRILKGAGFNAIRSSHNTASPALLDACDRLGMLVIDEAFDMWTEGKQPFDYSLSFTEWWERDIEAMVRKAINHPSVIVYSIGNEILDAGKPLGAAIGRDLAEAVRRSDPTRFLTNGVSGLVATLSDLLPEIQRELKEVPGGINDAQGEGRKIMDRFGHSDSVTEATAESHAVVDIAGHNYATWRYESEIERFPNRVVVGTETNPKDIADNWAAVTRLPSVIGDFTWTGWDYLGEAGLGGVSYPEAGGRWDADRYPALLAYCGDIDITGHRRPASYFREIVFGLRSEPYLAVHAPRPHGREPVMLDWGWTDSAAHWSWPLAPGTLMTVDVYSDADEVELVHNGASIGRLPAGPAHGFLARFTVAYEPGRLDSVNRRGGEAAEVTTLRSPGAAARLRAEVEAPHVAAATREYEYVSIEVIDQDGLVVPFDDRLVRARVAGELELTGLGSARPSTEESYRGTSCTTFQGRAQAVVRRVAGGRGELSFEADGLPTVRVVV</sequence>
<keyword evidence="10" id="KW-1185">Reference proteome</keyword>
<gene>
    <name evidence="9" type="ORF">ACH3VR_01465</name>
</gene>
<dbReference type="SUPFAM" id="SSF51445">
    <property type="entry name" value="(Trans)glycosidases"/>
    <property type="match status" value="1"/>
</dbReference>
<evidence type="ECO:0000256" key="2">
    <source>
        <dbReference type="ARBA" id="ARBA00022801"/>
    </source>
</evidence>
<comment type="caution">
    <text evidence="9">The sequence shown here is derived from an EMBL/GenBank/DDBJ whole genome shotgun (WGS) entry which is preliminary data.</text>
</comment>
<evidence type="ECO:0000256" key="3">
    <source>
        <dbReference type="ARBA" id="ARBA00023295"/>
    </source>
</evidence>
<dbReference type="InterPro" id="IPR036156">
    <property type="entry name" value="Beta-gal/glucu_dom_sf"/>
</dbReference>
<dbReference type="InterPro" id="IPR006102">
    <property type="entry name" value="Ig-like_GH2"/>
</dbReference>
<evidence type="ECO:0000259" key="8">
    <source>
        <dbReference type="Pfam" id="PF22666"/>
    </source>
</evidence>
<dbReference type="Proteomes" id="UP001610861">
    <property type="component" value="Unassembled WGS sequence"/>
</dbReference>
<feature type="domain" description="Beta-mannosidase-like galactose-binding" evidence="8">
    <location>
        <begin position="63"/>
        <end position="131"/>
    </location>
</feature>
<dbReference type="InterPro" id="IPR017853">
    <property type="entry name" value="GH"/>
</dbReference>
<dbReference type="Gene3D" id="2.60.40.10">
    <property type="entry name" value="Immunoglobulins"/>
    <property type="match status" value="3"/>
</dbReference>
<dbReference type="InterPro" id="IPR013783">
    <property type="entry name" value="Ig-like_fold"/>
</dbReference>
<dbReference type="RefSeq" id="WP_396638972.1">
    <property type="nucleotide sequence ID" value="NZ_JBIQWL010000001.1"/>
</dbReference>
<feature type="domain" description="Glycoside hydrolase family 2 catalytic" evidence="5">
    <location>
        <begin position="276"/>
        <end position="426"/>
    </location>
</feature>
<dbReference type="SUPFAM" id="SSF49303">
    <property type="entry name" value="beta-Galactosidase/glucuronidase domain"/>
    <property type="match status" value="1"/>
</dbReference>
<comment type="similarity">
    <text evidence="1">Belongs to the glycosyl hydrolase 2 family.</text>
</comment>
<dbReference type="SUPFAM" id="SSF49785">
    <property type="entry name" value="Galactose-binding domain-like"/>
    <property type="match status" value="1"/>
</dbReference>
<dbReference type="InterPro" id="IPR040605">
    <property type="entry name" value="Glyco_hydro2_dom5"/>
</dbReference>
<evidence type="ECO:0000259" key="4">
    <source>
        <dbReference type="Pfam" id="PF00703"/>
    </source>
</evidence>
<dbReference type="InterPro" id="IPR051913">
    <property type="entry name" value="GH2_Domain-Containing"/>
</dbReference>
<evidence type="ECO:0000313" key="9">
    <source>
        <dbReference type="EMBL" id="MFH8249019.1"/>
    </source>
</evidence>
<dbReference type="InterPro" id="IPR006101">
    <property type="entry name" value="Glyco_hydro_2"/>
</dbReference>
<dbReference type="Pfam" id="PF16355">
    <property type="entry name" value="DUF4982"/>
    <property type="match status" value="1"/>
</dbReference>
<keyword evidence="2 9" id="KW-0378">Hydrolase</keyword>
<dbReference type="EMBL" id="JBIQWL010000001">
    <property type="protein sequence ID" value="MFH8249019.1"/>
    <property type="molecule type" value="Genomic_DNA"/>
</dbReference>
<dbReference type="Gene3D" id="3.20.20.80">
    <property type="entry name" value="Glycosidases"/>
    <property type="match status" value="1"/>
</dbReference>
<evidence type="ECO:0000256" key="1">
    <source>
        <dbReference type="ARBA" id="ARBA00007401"/>
    </source>
</evidence>
<dbReference type="Pfam" id="PF22666">
    <property type="entry name" value="Glyco_hydro_2_N2"/>
    <property type="match status" value="1"/>
</dbReference>
<accession>A0ABW7Q2H7</accession>
<evidence type="ECO:0000259" key="6">
    <source>
        <dbReference type="Pfam" id="PF16355"/>
    </source>
</evidence>
<protein>
    <submittedName>
        <fullName evidence="9">Glycoside hydrolase family 2 TIM barrel-domain containing protein</fullName>
    </submittedName>
</protein>
<evidence type="ECO:0000259" key="7">
    <source>
        <dbReference type="Pfam" id="PF18565"/>
    </source>
</evidence>
<evidence type="ECO:0000313" key="10">
    <source>
        <dbReference type="Proteomes" id="UP001610861"/>
    </source>
</evidence>
<dbReference type="PANTHER" id="PTHR42732">
    <property type="entry name" value="BETA-GALACTOSIDASE"/>
    <property type="match status" value="1"/>
</dbReference>
<dbReference type="Gene3D" id="2.60.120.260">
    <property type="entry name" value="Galactose-binding domain-like"/>
    <property type="match status" value="1"/>
</dbReference>
<proteinExistence type="inferred from homology"/>
<keyword evidence="3" id="KW-0326">Glycosidase</keyword>
<dbReference type="InterPro" id="IPR006103">
    <property type="entry name" value="Glyco_hydro_2_cat"/>
</dbReference>
<feature type="domain" description="Glycoside hydrolase family 2 immunoglobulin-like beta-sandwich" evidence="4">
    <location>
        <begin position="162"/>
        <end position="266"/>
    </location>
</feature>
<feature type="domain" description="DUF4982" evidence="6">
    <location>
        <begin position="631"/>
        <end position="688"/>
    </location>
</feature>
<dbReference type="InterPro" id="IPR054593">
    <property type="entry name" value="Beta-mannosidase-like_N2"/>
</dbReference>
<organism evidence="9 10">
    <name type="scientific">Microbacterium alkaliflavum</name>
    <dbReference type="NCBI Taxonomy" id="3248839"/>
    <lineage>
        <taxon>Bacteria</taxon>
        <taxon>Bacillati</taxon>
        <taxon>Actinomycetota</taxon>
        <taxon>Actinomycetes</taxon>
        <taxon>Micrococcales</taxon>
        <taxon>Microbacteriaceae</taxon>
        <taxon>Microbacterium</taxon>
    </lineage>
</organism>
<dbReference type="Pfam" id="PF18565">
    <property type="entry name" value="Glyco_hydro2_C5"/>
    <property type="match status" value="1"/>
</dbReference>
<evidence type="ECO:0000259" key="5">
    <source>
        <dbReference type="Pfam" id="PF02836"/>
    </source>
</evidence>
<dbReference type="PRINTS" id="PR00132">
    <property type="entry name" value="GLHYDRLASE2"/>
</dbReference>
<dbReference type="InterPro" id="IPR008979">
    <property type="entry name" value="Galactose-bd-like_sf"/>
</dbReference>
<dbReference type="Pfam" id="PF00703">
    <property type="entry name" value="Glyco_hydro_2"/>
    <property type="match status" value="1"/>
</dbReference>
<dbReference type="PANTHER" id="PTHR42732:SF1">
    <property type="entry name" value="BETA-MANNOSIDASE"/>
    <property type="match status" value="1"/>
</dbReference>
<feature type="domain" description="Glycoside hydrolase family 2" evidence="7">
    <location>
        <begin position="703"/>
        <end position="802"/>
    </location>
</feature>
<dbReference type="InterPro" id="IPR032311">
    <property type="entry name" value="DUF4982"/>
</dbReference>
<dbReference type="Pfam" id="PF02836">
    <property type="entry name" value="Glyco_hydro_2_C"/>
    <property type="match status" value="1"/>
</dbReference>
<reference evidence="9 10" key="1">
    <citation type="submission" date="2024-09" db="EMBL/GenBank/DDBJ databases">
        <authorList>
            <person name="Pan X."/>
        </authorList>
    </citation>
    <scope>NUCLEOTIDE SEQUENCE [LARGE SCALE GENOMIC DNA]</scope>
    <source>
        <strain evidence="9 10">B2969</strain>
    </source>
</reference>